<organism evidence="13 14">
    <name type="scientific">Striga asiatica</name>
    <name type="common">Asiatic witchweed</name>
    <name type="synonym">Buchnera asiatica</name>
    <dbReference type="NCBI Taxonomy" id="4170"/>
    <lineage>
        <taxon>Eukaryota</taxon>
        <taxon>Viridiplantae</taxon>
        <taxon>Streptophyta</taxon>
        <taxon>Embryophyta</taxon>
        <taxon>Tracheophyta</taxon>
        <taxon>Spermatophyta</taxon>
        <taxon>Magnoliopsida</taxon>
        <taxon>eudicotyledons</taxon>
        <taxon>Gunneridae</taxon>
        <taxon>Pentapetalae</taxon>
        <taxon>asterids</taxon>
        <taxon>lamiids</taxon>
        <taxon>Lamiales</taxon>
        <taxon>Orobanchaceae</taxon>
        <taxon>Buchnereae</taxon>
        <taxon>Striga</taxon>
    </lineage>
</organism>
<evidence type="ECO:0000256" key="3">
    <source>
        <dbReference type="ARBA" id="ARBA00022622"/>
    </source>
</evidence>
<evidence type="ECO:0000256" key="1">
    <source>
        <dbReference type="ARBA" id="ARBA00004609"/>
    </source>
</evidence>
<feature type="compositionally biased region" description="Low complexity" evidence="10">
    <location>
        <begin position="209"/>
        <end position="218"/>
    </location>
</feature>
<evidence type="ECO:0000256" key="5">
    <source>
        <dbReference type="ARBA" id="ARBA00023136"/>
    </source>
</evidence>
<keyword evidence="3" id="KW-0336">GPI-anchor</keyword>
<gene>
    <name evidence="13" type="ORF">STAS_30829</name>
</gene>
<comment type="caution">
    <text evidence="13">The sequence shown here is derived from an EMBL/GenBank/DDBJ whole genome shotgun (WGS) entry which is preliminary data.</text>
</comment>
<dbReference type="Gene3D" id="2.60.40.420">
    <property type="entry name" value="Cupredoxins - blue copper proteins"/>
    <property type="match status" value="1"/>
</dbReference>
<evidence type="ECO:0000256" key="9">
    <source>
        <dbReference type="ARBA" id="ARBA00035011"/>
    </source>
</evidence>
<dbReference type="FunFam" id="2.60.40.420:FF:000010">
    <property type="entry name" value="Early nodulin-like protein 1"/>
    <property type="match status" value="1"/>
</dbReference>
<dbReference type="PRINTS" id="PR01217">
    <property type="entry name" value="PRICHEXTENSN"/>
</dbReference>
<dbReference type="PANTHER" id="PTHR33021">
    <property type="entry name" value="BLUE COPPER PROTEIN"/>
    <property type="match status" value="1"/>
</dbReference>
<dbReference type="CDD" id="cd11019">
    <property type="entry name" value="OsENODL1_like"/>
    <property type="match status" value="1"/>
</dbReference>
<keyword evidence="4 11" id="KW-0732">Signal</keyword>
<comment type="subcellular location">
    <subcellularLocation>
        <location evidence="1">Cell membrane</location>
        <topology evidence="1">Lipid-anchor</topology>
        <topology evidence="1">GPI-anchor</topology>
    </subcellularLocation>
</comment>
<keyword evidence="8" id="KW-0449">Lipoprotein</keyword>
<dbReference type="EMBL" id="BKCP01010515">
    <property type="protein sequence ID" value="GER53321.1"/>
    <property type="molecule type" value="Genomic_DNA"/>
</dbReference>
<dbReference type="InterPro" id="IPR039391">
    <property type="entry name" value="Phytocyanin-like"/>
</dbReference>
<dbReference type="PANTHER" id="PTHR33021:SF185">
    <property type="entry name" value="EARLY NODULIN-LIKE PROTEIN 3-RELATED"/>
    <property type="match status" value="1"/>
</dbReference>
<feature type="signal peptide" evidence="11">
    <location>
        <begin position="1"/>
        <end position="20"/>
    </location>
</feature>
<reference evidence="14" key="1">
    <citation type="journal article" date="2019" name="Curr. Biol.">
        <title>Genome Sequence of Striga asiatica Provides Insight into the Evolution of Plant Parasitism.</title>
        <authorList>
            <person name="Yoshida S."/>
            <person name="Kim S."/>
            <person name="Wafula E.K."/>
            <person name="Tanskanen J."/>
            <person name="Kim Y.M."/>
            <person name="Honaas L."/>
            <person name="Yang Z."/>
            <person name="Spallek T."/>
            <person name="Conn C.E."/>
            <person name="Ichihashi Y."/>
            <person name="Cheong K."/>
            <person name="Cui S."/>
            <person name="Der J.P."/>
            <person name="Gundlach H."/>
            <person name="Jiao Y."/>
            <person name="Hori C."/>
            <person name="Ishida J.K."/>
            <person name="Kasahara H."/>
            <person name="Kiba T."/>
            <person name="Kim M.S."/>
            <person name="Koo N."/>
            <person name="Laohavisit A."/>
            <person name="Lee Y.H."/>
            <person name="Lumba S."/>
            <person name="McCourt P."/>
            <person name="Mortimer J.C."/>
            <person name="Mutuku J.M."/>
            <person name="Nomura T."/>
            <person name="Sasaki-Sekimoto Y."/>
            <person name="Seto Y."/>
            <person name="Wang Y."/>
            <person name="Wakatake T."/>
            <person name="Sakakibara H."/>
            <person name="Demura T."/>
            <person name="Yamaguchi S."/>
            <person name="Yoneyama K."/>
            <person name="Manabe R.I."/>
            <person name="Nelson D.C."/>
            <person name="Schulman A.H."/>
            <person name="Timko M.P."/>
            <person name="dePamphilis C.W."/>
            <person name="Choi D."/>
            <person name="Shirasu K."/>
        </authorList>
    </citation>
    <scope>NUCLEOTIDE SEQUENCE [LARGE SCALE GENOMIC DNA]</scope>
    <source>
        <strain evidence="14">cv. UVA1</strain>
    </source>
</reference>
<evidence type="ECO:0000313" key="13">
    <source>
        <dbReference type="EMBL" id="GER53321.1"/>
    </source>
</evidence>
<evidence type="ECO:0000256" key="11">
    <source>
        <dbReference type="SAM" id="SignalP"/>
    </source>
</evidence>
<dbReference type="Pfam" id="PF02298">
    <property type="entry name" value="Cu_bind_like"/>
    <property type="match status" value="1"/>
</dbReference>
<feature type="domain" description="Phytocyanin" evidence="12">
    <location>
        <begin position="21"/>
        <end position="122"/>
    </location>
</feature>
<sequence length="281" mass="30513">MELALATLIIIGFLCSSSKAHTFNVGGEDGWTLHPSDNYTLWAEKYRFEINDQLVFKYKQGHDTVLVVNRNDYTKCNKENPIRSFKGGHSVFKFKKSGPFYFISGHDQNCEKGQKFEVIVLSKNHHFPTPSPEAGPTAHAPTVEPPSHSPSPSPTAGKTSSPASEPPSRSPSPSPAAGKNPTRISPVEPPSRSRSTPPVAKAPAKEPLSHSPSPSPSLAAGKIPTRISPVEPPTHSPSQAESPKKSYGAPEPDTEHHHRALPPRGHHGLHFGLRPIFLFGY</sequence>
<comment type="similarity">
    <text evidence="9">Belongs to the early nodulin-like (ENODL) family.</text>
</comment>
<name>A0A5A7RAJ4_STRAF</name>
<dbReference type="GO" id="GO:0005886">
    <property type="term" value="C:plasma membrane"/>
    <property type="evidence" value="ECO:0007669"/>
    <property type="project" value="UniProtKB-SubCell"/>
</dbReference>
<keyword evidence="14" id="KW-1185">Reference proteome</keyword>
<dbReference type="AlphaFoldDB" id="A0A5A7RAJ4"/>
<dbReference type="InterPro" id="IPR003245">
    <property type="entry name" value="Phytocyanin_dom"/>
</dbReference>
<dbReference type="InterPro" id="IPR041846">
    <property type="entry name" value="ENL_dom"/>
</dbReference>
<feature type="compositionally biased region" description="Pro residues" evidence="10">
    <location>
        <begin position="164"/>
        <end position="174"/>
    </location>
</feature>
<dbReference type="OrthoDB" id="2015640at2759"/>
<protein>
    <submittedName>
        <fullName evidence="13">Early nodulin-like protein 1</fullName>
    </submittedName>
</protein>
<dbReference type="PROSITE" id="PS51485">
    <property type="entry name" value="PHYTOCYANIN"/>
    <property type="match status" value="1"/>
</dbReference>
<feature type="region of interest" description="Disordered" evidence="10">
    <location>
        <begin position="127"/>
        <end position="269"/>
    </location>
</feature>
<keyword evidence="5" id="KW-0472">Membrane</keyword>
<dbReference type="SUPFAM" id="SSF49503">
    <property type="entry name" value="Cupredoxins"/>
    <property type="match status" value="1"/>
</dbReference>
<keyword evidence="2" id="KW-1003">Cell membrane</keyword>
<evidence type="ECO:0000256" key="8">
    <source>
        <dbReference type="ARBA" id="ARBA00023288"/>
    </source>
</evidence>
<feature type="compositionally biased region" description="Basic residues" evidence="10">
    <location>
        <begin position="257"/>
        <end position="269"/>
    </location>
</feature>
<proteinExistence type="inferred from homology"/>
<evidence type="ECO:0000256" key="10">
    <source>
        <dbReference type="SAM" id="MobiDB-lite"/>
    </source>
</evidence>
<evidence type="ECO:0000259" key="12">
    <source>
        <dbReference type="PROSITE" id="PS51485"/>
    </source>
</evidence>
<evidence type="ECO:0000256" key="6">
    <source>
        <dbReference type="ARBA" id="ARBA00023157"/>
    </source>
</evidence>
<dbReference type="GO" id="GO:0009055">
    <property type="term" value="F:electron transfer activity"/>
    <property type="evidence" value="ECO:0007669"/>
    <property type="project" value="InterPro"/>
</dbReference>
<feature type="chain" id="PRO_5022722056" evidence="11">
    <location>
        <begin position="21"/>
        <end position="281"/>
    </location>
</feature>
<evidence type="ECO:0000256" key="4">
    <source>
        <dbReference type="ARBA" id="ARBA00022729"/>
    </source>
</evidence>
<dbReference type="InterPro" id="IPR008972">
    <property type="entry name" value="Cupredoxin"/>
</dbReference>
<evidence type="ECO:0000256" key="7">
    <source>
        <dbReference type="ARBA" id="ARBA00023180"/>
    </source>
</evidence>
<keyword evidence="6" id="KW-1015">Disulfide bond</keyword>
<evidence type="ECO:0000313" key="14">
    <source>
        <dbReference type="Proteomes" id="UP000325081"/>
    </source>
</evidence>
<dbReference type="Proteomes" id="UP000325081">
    <property type="component" value="Unassembled WGS sequence"/>
</dbReference>
<evidence type="ECO:0000256" key="2">
    <source>
        <dbReference type="ARBA" id="ARBA00022475"/>
    </source>
</evidence>
<keyword evidence="7" id="KW-0325">Glycoprotein</keyword>
<accession>A0A5A7RAJ4</accession>
<feature type="compositionally biased region" description="Pro residues" evidence="10">
    <location>
        <begin position="143"/>
        <end position="153"/>
    </location>
</feature>
<dbReference type="GO" id="GO:0098552">
    <property type="term" value="C:side of membrane"/>
    <property type="evidence" value="ECO:0007669"/>
    <property type="project" value="UniProtKB-KW"/>
</dbReference>